<sequence>MQGCKNRSTPCKESLALQSSQMILKGALPCHRYFPVMFRQMKQRTFCQCRSNNNHPELYNRTAKELQGLDTTPALLPWDWDQETSRDWGNSGAQRKSMNT</sequence>
<reference evidence="1 2" key="1">
    <citation type="journal article" date="2018" name="Proc. R. Soc. B">
        <title>A non-coding region near Follistatin controls head colour polymorphism in the Gouldian finch.</title>
        <authorList>
            <person name="Toomey M.B."/>
            <person name="Marques C.I."/>
            <person name="Andrade P."/>
            <person name="Araujo P.M."/>
            <person name="Sabatino S."/>
            <person name="Gazda M.A."/>
            <person name="Afonso S."/>
            <person name="Lopes R.J."/>
            <person name="Corbo J.C."/>
            <person name="Carneiro M."/>
        </authorList>
    </citation>
    <scope>NUCLEOTIDE SEQUENCE [LARGE SCALE GENOMIC DNA]</scope>
    <source>
        <strain evidence="1">Red01</strain>
        <tissue evidence="1">Muscle</tissue>
    </source>
</reference>
<comment type="caution">
    <text evidence="1">The sequence shown here is derived from an EMBL/GenBank/DDBJ whole genome shotgun (WGS) entry which is preliminary data.</text>
</comment>
<evidence type="ECO:0000313" key="2">
    <source>
        <dbReference type="Proteomes" id="UP000276834"/>
    </source>
</evidence>
<organism evidence="1 2">
    <name type="scientific">Chloebia gouldiae</name>
    <name type="common">Gouldian finch</name>
    <name type="synonym">Erythrura gouldiae</name>
    <dbReference type="NCBI Taxonomy" id="44316"/>
    <lineage>
        <taxon>Eukaryota</taxon>
        <taxon>Metazoa</taxon>
        <taxon>Chordata</taxon>
        <taxon>Craniata</taxon>
        <taxon>Vertebrata</taxon>
        <taxon>Euteleostomi</taxon>
        <taxon>Archelosauria</taxon>
        <taxon>Archosauria</taxon>
        <taxon>Dinosauria</taxon>
        <taxon>Saurischia</taxon>
        <taxon>Theropoda</taxon>
        <taxon>Coelurosauria</taxon>
        <taxon>Aves</taxon>
        <taxon>Neognathae</taxon>
        <taxon>Neoaves</taxon>
        <taxon>Telluraves</taxon>
        <taxon>Australaves</taxon>
        <taxon>Passeriformes</taxon>
        <taxon>Passeroidea</taxon>
        <taxon>Passeridae</taxon>
        <taxon>Chloebia</taxon>
    </lineage>
</organism>
<proteinExistence type="predicted"/>
<dbReference type="AlphaFoldDB" id="A0A3L8SLN3"/>
<name>A0A3L8SLN3_CHLGU</name>
<dbReference type="Proteomes" id="UP000276834">
    <property type="component" value="Unassembled WGS sequence"/>
</dbReference>
<evidence type="ECO:0000313" key="1">
    <source>
        <dbReference type="EMBL" id="RLW04027.1"/>
    </source>
</evidence>
<protein>
    <submittedName>
        <fullName evidence="1">Uncharacterized protein</fullName>
    </submittedName>
</protein>
<keyword evidence="2" id="KW-1185">Reference proteome</keyword>
<dbReference type="EMBL" id="QUSF01000014">
    <property type="protein sequence ID" value="RLW04027.1"/>
    <property type="molecule type" value="Genomic_DNA"/>
</dbReference>
<accession>A0A3L8SLN3</accession>
<gene>
    <name evidence="1" type="ORF">DV515_00006186</name>
</gene>